<feature type="signal peptide" evidence="1">
    <location>
        <begin position="1"/>
        <end position="17"/>
    </location>
</feature>
<keyword evidence="1" id="KW-0732">Signal</keyword>
<evidence type="ECO:0000313" key="2">
    <source>
        <dbReference type="EMBL" id="KAA5842003.1"/>
    </source>
</evidence>
<protein>
    <submittedName>
        <fullName evidence="2">Sel1 repeat family protein</fullName>
    </submittedName>
</protein>
<name>A0AB34C529_9PSED</name>
<sequence>MLIAIFSTLLFSFKVFAEISPEQLKAKEKGIELYNQFKAISATPYLKIAAEAGDHEAQYYLAEALRKNNKYITPEAQSAYEASALQGDIYSMIRLAENSDDLCVAMENCPKSRKTPKEWLNMATDAASAAASKGDAEAMYLMFRITNDDTWLEKSAENGYAFAQHYLASGYQGGKGFFLLPSSRAEVIERLMKSSAEGGYPQGMMSYAAIRARKKDFDTFRYWNEQAAKTGYASAVFGYGSYLSENPSEFGFPHDLTKSYALIYSLLELDGGGGVKDYAEDILPEIATQMTAEQIETAKKLSKEWKESHPPLSYFPDKL</sequence>
<comment type="caution">
    <text evidence="2">The sequence shown here is derived from an EMBL/GenBank/DDBJ whole genome shotgun (WGS) entry which is preliminary data.</text>
</comment>
<evidence type="ECO:0000256" key="1">
    <source>
        <dbReference type="SAM" id="SignalP"/>
    </source>
</evidence>
<gene>
    <name evidence="2" type="ORF">F2A38_14125</name>
</gene>
<organism evidence="2 3">
    <name type="scientific">Pseudomonas chlororaphis</name>
    <dbReference type="NCBI Taxonomy" id="587753"/>
    <lineage>
        <taxon>Bacteria</taxon>
        <taxon>Pseudomonadati</taxon>
        <taxon>Pseudomonadota</taxon>
        <taxon>Gammaproteobacteria</taxon>
        <taxon>Pseudomonadales</taxon>
        <taxon>Pseudomonadaceae</taxon>
        <taxon>Pseudomonas</taxon>
    </lineage>
</organism>
<accession>A0AB34C529</accession>
<dbReference type="AlphaFoldDB" id="A0AB34C529"/>
<dbReference type="Gene3D" id="1.25.40.10">
    <property type="entry name" value="Tetratricopeptide repeat domain"/>
    <property type="match status" value="1"/>
</dbReference>
<evidence type="ECO:0000313" key="3">
    <source>
        <dbReference type="Proteomes" id="UP000323924"/>
    </source>
</evidence>
<dbReference type="Proteomes" id="UP000323924">
    <property type="component" value="Unassembled WGS sequence"/>
</dbReference>
<dbReference type="SUPFAM" id="SSF81901">
    <property type="entry name" value="HCP-like"/>
    <property type="match status" value="1"/>
</dbReference>
<reference evidence="2 3" key="1">
    <citation type="submission" date="2019-09" db="EMBL/GenBank/DDBJ databases">
        <authorList>
            <person name="Vacheron J."/>
            <person name="Dubost A."/>
            <person name="Prigent-Combaret C."/>
            <person name="Muller D."/>
        </authorList>
    </citation>
    <scope>NUCLEOTIDE SEQUENCE [LARGE SCALE GENOMIC DNA]</scope>
    <source>
        <strain evidence="2 3">JV497</strain>
    </source>
</reference>
<feature type="chain" id="PRO_5044331532" evidence="1">
    <location>
        <begin position="18"/>
        <end position="319"/>
    </location>
</feature>
<dbReference type="EMBL" id="VWPC01000012">
    <property type="protein sequence ID" value="KAA5842003.1"/>
    <property type="molecule type" value="Genomic_DNA"/>
</dbReference>
<dbReference type="InterPro" id="IPR011990">
    <property type="entry name" value="TPR-like_helical_dom_sf"/>
</dbReference>
<proteinExistence type="predicted"/>